<gene>
    <name evidence="2" type="ORF">KUF71_021591</name>
</gene>
<proteinExistence type="predicted"/>
<evidence type="ECO:0000313" key="2">
    <source>
        <dbReference type="EMBL" id="KAK3912021.1"/>
    </source>
</evidence>
<dbReference type="AlphaFoldDB" id="A0AAE1L9S6"/>
<dbReference type="EMBL" id="JAHWGI010000289">
    <property type="protein sequence ID" value="KAK3912021.1"/>
    <property type="molecule type" value="Genomic_DNA"/>
</dbReference>
<comment type="caution">
    <text evidence="2">The sequence shown here is derived from an EMBL/GenBank/DDBJ whole genome shotgun (WGS) entry which is preliminary data.</text>
</comment>
<dbReference type="Proteomes" id="UP001219518">
    <property type="component" value="Unassembled WGS sequence"/>
</dbReference>
<name>A0AAE1L9S6_9NEOP</name>
<protein>
    <submittedName>
        <fullName evidence="2">Transmembrane protein 271</fullName>
    </submittedName>
</protein>
<feature type="compositionally biased region" description="Low complexity" evidence="1">
    <location>
        <begin position="119"/>
        <end position="133"/>
    </location>
</feature>
<reference evidence="2" key="2">
    <citation type="journal article" date="2023" name="BMC Genomics">
        <title>Pest status, molecular evolution, and epigenetic factors derived from the genome assembly of Frankliniella fusca, a thysanopteran phytovirus vector.</title>
        <authorList>
            <person name="Catto M.A."/>
            <person name="Labadie P.E."/>
            <person name="Jacobson A.L."/>
            <person name="Kennedy G.G."/>
            <person name="Srinivasan R."/>
            <person name="Hunt B.G."/>
        </authorList>
    </citation>
    <scope>NUCLEOTIDE SEQUENCE</scope>
    <source>
        <strain evidence="2">PL_HMW_Pooled</strain>
    </source>
</reference>
<sequence length="213" mass="23548">MPFLDYGSQLFTDMSKTNMEKIQKAENACIRFVTSATRFEHISPYYVQLGLLKYKERQMLAVATITRKIIKNDDATPAVSVRSCSCSRCTSPRLSIRLALAALNVRPAMGRTEPPAPGSAPGSAPSSAPAHAPGGPGAPRLLLACSLLALMLLLQAVLLAAPVAEAKPMAMASPDQVLEHMRQIPQWHCLRYRKFDMVAQHKRCRHFRIDRKH</sequence>
<evidence type="ECO:0000256" key="1">
    <source>
        <dbReference type="SAM" id="MobiDB-lite"/>
    </source>
</evidence>
<organism evidence="2 3">
    <name type="scientific">Frankliniella fusca</name>
    <dbReference type="NCBI Taxonomy" id="407009"/>
    <lineage>
        <taxon>Eukaryota</taxon>
        <taxon>Metazoa</taxon>
        <taxon>Ecdysozoa</taxon>
        <taxon>Arthropoda</taxon>
        <taxon>Hexapoda</taxon>
        <taxon>Insecta</taxon>
        <taxon>Pterygota</taxon>
        <taxon>Neoptera</taxon>
        <taxon>Paraneoptera</taxon>
        <taxon>Thysanoptera</taxon>
        <taxon>Terebrantia</taxon>
        <taxon>Thripoidea</taxon>
        <taxon>Thripidae</taxon>
        <taxon>Frankliniella</taxon>
    </lineage>
</organism>
<feature type="region of interest" description="Disordered" evidence="1">
    <location>
        <begin position="110"/>
        <end position="133"/>
    </location>
</feature>
<keyword evidence="2" id="KW-0472">Membrane</keyword>
<keyword evidence="2" id="KW-0812">Transmembrane</keyword>
<evidence type="ECO:0000313" key="3">
    <source>
        <dbReference type="Proteomes" id="UP001219518"/>
    </source>
</evidence>
<accession>A0AAE1L9S6</accession>
<keyword evidence="3" id="KW-1185">Reference proteome</keyword>
<reference evidence="2" key="1">
    <citation type="submission" date="2021-07" db="EMBL/GenBank/DDBJ databases">
        <authorList>
            <person name="Catto M.A."/>
            <person name="Jacobson A."/>
            <person name="Kennedy G."/>
            <person name="Labadie P."/>
            <person name="Hunt B.G."/>
            <person name="Srinivasan R."/>
        </authorList>
    </citation>
    <scope>NUCLEOTIDE SEQUENCE</scope>
    <source>
        <strain evidence="2">PL_HMW_Pooled</strain>
        <tissue evidence="2">Head</tissue>
    </source>
</reference>